<dbReference type="OrthoDB" id="9791445at2"/>
<evidence type="ECO:0000256" key="5">
    <source>
        <dbReference type="ARBA" id="ARBA00014480"/>
    </source>
</evidence>
<dbReference type="InterPro" id="IPR001469">
    <property type="entry name" value="ATP_synth_F1_dsu/esu"/>
</dbReference>
<comment type="subcellular location">
    <subcellularLocation>
        <location evidence="2 15">Cell membrane</location>
        <topology evidence="2 15">Peripheral membrane protein</topology>
    </subcellularLocation>
</comment>
<protein>
    <recommendedName>
        <fullName evidence="5 15">ATP synthase epsilon chain</fullName>
    </recommendedName>
    <alternativeName>
        <fullName evidence="14 15">ATP synthase F1 sector epsilon subunit</fullName>
    </alternativeName>
    <alternativeName>
        <fullName evidence="13 15">F-ATPase epsilon subunit</fullName>
    </alternativeName>
</protein>
<comment type="subunit">
    <text evidence="4 15 16">F-type ATPases have 2 components, CF(1) - the catalytic core - and CF(0) - the membrane proton channel. CF(1) has five subunits: alpha(3), beta(3), gamma(1), delta(1), epsilon(1). CF(0) has three main subunits: a, b and c.</text>
</comment>
<evidence type="ECO:0000259" key="17">
    <source>
        <dbReference type="Pfam" id="PF00401"/>
    </source>
</evidence>
<dbReference type="EMBL" id="REFJ01000001">
    <property type="protein sequence ID" value="RMA82113.1"/>
    <property type="molecule type" value="Genomic_DNA"/>
</dbReference>
<dbReference type="FunFam" id="2.60.15.10:FF:000001">
    <property type="entry name" value="ATP synthase epsilon chain"/>
    <property type="match status" value="1"/>
</dbReference>
<dbReference type="SUPFAM" id="SSF46604">
    <property type="entry name" value="Epsilon subunit of F1F0-ATP synthase C-terminal domain"/>
    <property type="match status" value="1"/>
</dbReference>
<dbReference type="PANTHER" id="PTHR13822:SF10">
    <property type="entry name" value="ATP SYNTHASE EPSILON CHAIN, CHLOROPLASTIC"/>
    <property type="match status" value="1"/>
</dbReference>
<dbReference type="GO" id="GO:0046933">
    <property type="term" value="F:proton-transporting ATP synthase activity, rotational mechanism"/>
    <property type="evidence" value="ECO:0007669"/>
    <property type="project" value="UniProtKB-UniRule"/>
</dbReference>
<dbReference type="AlphaFoldDB" id="A0A3M0AAE1"/>
<keyword evidence="7 15" id="KW-1003">Cell membrane</keyword>
<evidence type="ECO:0000256" key="16">
    <source>
        <dbReference type="RuleBase" id="RU003656"/>
    </source>
</evidence>
<evidence type="ECO:0000256" key="15">
    <source>
        <dbReference type="HAMAP-Rule" id="MF_00530"/>
    </source>
</evidence>
<evidence type="ECO:0000256" key="6">
    <source>
        <dbReference type="ARBA" id="ARBA00022448"/>
    </source>
</evidence>
<dbReference type="GO" id="GO:0045259">
    <property type="term" value="C:proton-transporting ATP synthase complex"/>
    <property type="evidence" value="ECO:0007669"/>
    <property type="project" value="UniProtKB-KW"/>
</dbReference>
<evidence type="ECO:0000256" key="14">
    <source>
        <dbReference type="ARBA" id="ARBA00031795"/>
    </source>
</evidence>
<feature type="domain" description="ATP synthase epsilon subunit C-terminal" evidence="17">
    <location>
        <begin position="89"/>
        <end position="133"/>
    </location>
</feature>
<dbReference type="Gene3D" id="2.60.15.10">
    <property type="entry name" value="F0F1 ATP synthase delta/epsilon subunit, N-terminal"/>
    <property type="match status" value="1"/>
</dbReference>
<dbReference type="PANTHER" id="PTHR13822">
    <property type="entry name" value="ATP SYNTHASE DELTA/EPSILON CHAIN"/>
    <property type="match status" value="1"/>
</dbReference>
<organism evidence="19 20">
    <name type="scientific">Umboniibacter marinipuniceus</name>
    <dbReference type="NCBI Taxonomy" id="569599"/>
    <lineage>
        <taxon>Bacteria</taxon>
        <taxon>Pseudomonadati</taxon>
        <taxon>Pseudomonadota</taxon>
        <taxon>Gammaproteobacteria</taxon>
        <taxon>Cellvibrionales</taxon>
        <taxon>Cellvibrionaceae</taxon>
        <taxon>Umboniibacter</taxon>
    </lineage>
</organism>
<evidence type="ECO:0000256" key="8">
    <source>
        <dbReference type="ARBA" id="ARBA00022781"/>
    </source>
</evidence>
<dbReference type="Gene3D" id="1.20.5.440">
    <property type="entry name" value="ATP synthase delta/epsilon subunit, C-terminal domain"/>
    <property type="match status" value="1"/>
</dbReference>
<name>A0A3M0AAE1_9GAMM</name>
<dbReference type="Pfam" id="PF00401">
    <property type="entry name" value="ATP-synt_DE"/>
    <property type="match status" value="1"/>
</dbReference>
<dbReference type="NCBIfam" id="TIGR01216">
    <property type="entry name" value="ATP_synt_epsi"/>
    <property type="match status" value="1"/>
</dbReference>
<evidence type="ECO:0000256" key="9">
    <source>
        <dbReference type="ARBA" id="ARBA00023065"/>
    </source>
</evidence>
<dbReference type="InterPro" id="IPR020547">
    <property type="entry name" value="ATP_synth_F1_esu_C"/>
</dbReference>
<dbReference type="CDD" id="cd12152">
    <property type="entry name" value="F1-ATPase_delta"/>
    <property type="match status" value="1"/>
</dbReference>
<keyword evidence="11 15" id="KW-0139">CF(1)</keyword>
<evidence type="ECO:0000313" key="20">
    <source>
        <dbReference type="Proteomes" id="UP000267187"/>
    </source>
</evidence>
<reference evidence="19 20" key="1">
    <citation type="submission" date="2018-10" db="EMBL/GenBank/DDBJ databases">
        <title>Genomic Encyclopedia of Type Strains, Phase IV (KMG-IV): sequencing the most valuable type-strain genomes for metagenomic binning, comparative biology and taxonomic classification.</title>
        <authorList>
            <person name="Goeker M."/>
        </authorList>
    </citation>
    <scope>NUCLEOTIDE SEQUENCE [LARGE SCALE GENOMIC DNA]</scope>
    <source>
        <strain evidence="19 20">DSM 25080</strain>
    </source>
</reference>
<gene>
    <name evidence="15" type="primary">atpC</name>
    <name evidence="19" type="ORF">DFR27_0060</name>
</gene>
<dbReference type="NCBIfam" id="NF001847">
    <property type="entry name" value="PRK00571.1-4"/>
    <property type="match status" value="1"/>
</dbReference>
<dbReference type="HAMAP" id="MF_00530">
    <property type="entry name" value="ATP_synth_epsil_bac"/>
    <property type="match status" value="1"/>
</dbReference>
<keyword evidence="20" id="KW-1185">Reference proteome</keyword>
<evidence type="ECO:0000256" key="13">
    <source>
        <dbReference type="ARBA" id="ARBA00030215"/>
    </source>
</evidence>
<comment type="similarity">
    <text evidence="3 15 16">Belongs to the ATPase epsilon chain family.</text>
</comment>
<evidence type="ECO:0000256" key="2">
    <source>
        <dbReference type="ARBA" id="ARBA00004202"/>
    </source>
</evidence>
<proteinExistence type="inferred from homology"/>
<keyword evidence="10 15" id="KW-0472">Membrane</keyword>
<evidence type="ECO:0000256" key="4">
    <source>
        <dbReference type="ARBA" id="ARBA00011648"/>
    </source>
</evidence>
<dbReference type="SUPFAM" id="SSF51344">
    <property type="entry name" value="Epsilon subunit of F1F0-ATP synthase N-terminal domain"/>
    <property type="match status" value="1"/>
</dbReference>
<dbReference type="Pfam" id="PF02823">
    <property type="entry name" value="ATP-synt_DE_N"/>
    <property type="match status" value="1"/>
</dbReference>
<dbReference type="GO" id="GO:0005524">
    <property type="term" value="F:ATP binding"/>
    <property type="evidence" value="ECO:0007669"/>
    <property type="project" value="UniProtKB-UniRule"/>
</dbReference>
<keyword evidence="9 15" id="KW-0406">Ion transport</keyword>
<evidence type="ECO:0000256" key="3">
    <source>
        <dbReference type="ARBA" id="ARBA00005712"/>
    </source>
</evidence>
<comment type="function">
    <text evidence="1 15">Produces ATP from ADP in the presence of a proton gradient across the membrane.</text>
</comment>
<comment type="caution">
    <text evidence="19">The sequence shown here is derived from an EMBL/GenBank/DDBJ whole genome shotgun (WGS) entry which is preliminary data.</text>
</comment>
<dbReference type="Proteomes" id="UP000267187">
    <property type="component" value="Unassembled WGS sequence"/>
</dbReference>
<evidence type="ECO:0000256" key="10">
    <source>
        <dbReference type="ARBA" id="ARBA00023136"/>
    </source>
</evidence>
<dbReference type="InterPro" id="IPR020546">
    <property type="entry name" value="ATP_synth_F1_dsu/esu_N"/>
</dbReference>
<evidence type="ECO:0000256" key="11">
    <source>
        <dbReference type="ARBA" id="ARBA00023196"/>
    </source>
</evidence>
<keyword evidence="12 15" id="KW-0066">ATP synthesis</keyword>
<dbReference type="InterPro" id="IPR036771">
    <property type="entry name" value="ATPsynth_dsu/esu_N"/>
</dbReference>
<evidence type="ECO:0000256" key="1">
    <source>
        <dbReference type="ARBA" id="ARBA00003543"/>
    </source>
</evidence>
<keyword evidence="6 15" id="KW-0813">Transport</keyword>
<evidence type="ECO:0000313" key="19">
    <source>
        <dbReference type="EMBL" id="RMA82113.1"/>
    </source>
</evidence>
<dbReference type="InterPro" id="IPR036794">
    <property type="entry name" value="ATP_F1_dsu/esu_C_sf"/>
</dbReference>
<evidence type="ECO:0000256" key="7">
    <source>
        <dbReference type="ARBA" id="ARBA00022475"/>
    </source>
</evidence>
<evidence type="ECO:0000256" key="12">
    <source>
        <dbReference type="ARBA" id="ARBA00023310"/>
    </source>
</evidence>
<sequence>MAMTIHLDIVSSGEGIFSGLVELLVATGEVGDLGVTYGHAPLLTSLKPGPVRVVKQGGEEEVFFLTGGFLEVQPNTVTVLADVATRAADLDESEAEKARDLAREEMSGTASGVDYHLAASRLANAAAQLRTIEQIRRMKR</sequence>
<evidence type="ECO:0000259" key="18">
    <source>
        <dbReference type="Pfam" id="PF02823"/>
    </source>
</evidence>
<dbReference type="GO" id="GO:0005886">
    <property type="term" value="C:plasma membrane"/>
    <property type="evidence" value="ECO:0007669"/>
    <property type="project" value="UniProtKB-SubCell"/>
</dbReference>
<keyword evidence="8 15" id="KW-0375">Hydrogen ion transport</keyword>
<feature type="domain" description="ATP synthase F1 complex delta/epsilon subunit N-terminal" evidence="18">
    <location>
        <begin position="5"/>
        <end position="84"/>
    </location>
</feature>
<accession>A0A3M0AAE1</accession>
<dbReference type="RefSeq" id="WP_121875462.1">
    <property type="nucleotide sequence ID" value="NZ_REFJ01000001.1"/>
</dbReference>